<evidence type="ECO:0000256" key="2">
    <source>
        <dbReference type="SAM" id="MobiDB-lite"/>
    </source>
</evidence>
<dbReference type="eggNOG" id="ENOG502ZJG2">
    <property type="taxonomic scope" value="Bacteria"/>
</dbReference>
<reference evidence="4 5" key="1">
    <citation type="journal article" date="2012" name="BMC Genomics">
        <title>Comparative genomics of bacteria in the genus Providencia isolated from wild Drosophila melanogaster.</title>
        <authorList>
            <person name="Galac M.R."/>
            <person name="Lazzaro B.P."/>
        </authorList>
    </citation>
    <scope>NUCLEOTIDE SEQUENCE [LARGE SCALE GENOMIC DNA]</scope>
    <source>
        <strain evidence="4 5">DSM 19968</strain>
    </source>
</reference>
<dbReference type="STRING" id="1141662.OOA_08871"/>
<dbReference type="InterPro" id="IPR013783">
    <property type="entry name" value="Ig-like_fold"/>
</dbReference>
<proteinExistence type="inferred from homology"/>
<comment type="similarity">
    <text evidence="1">Belongs to the intimin/invasin family.</text>
</comment>
<dbReference type="EMBL" id="AKKL01000022">
    <property type="protein sequence ID" value="EKT61991.1"/>
    <property type="molecule type" value="Genomic_DNA"/>
</dbReference>
<sequence>MVDENLIIMNDSKADNNYIVALTIKVNNAPADGKSLNTVSVVCIDSTDFSPARGLNVVFTVISLGGTAFINESQTTIYPTTTDGIGMAVANIADTVAEDVIIRCHVTSDTASENTKTITFREMTDNFTIINATNSNHTFLREEPSIAWAGAEFTIHTRGGSRNISWNIENIISEVTVRGNADGSADVLIKEDPRREVRIIAKDDITDELVVYSFFLRDFVRSDRQKYKFSEAEDDYGNYLLPVATYERLFTQWGNLSSYFIWSTAVDETYWTNERARTREEELLEDEEEHENEDECDSESPELRRTYIVFDVRTGTKTTSSTSSKYRKYFMYKLP</sequence>
<dbReference type="PATRIC" id="fig|1141662.3.peg.1795"/>
<dbReference type="SUPFAM" id="SSF49373">
    <property type="entry name" value="Invasin/intimin cell-adhesion fragments"/>
    <property type="match status" value="1"/>
</dbReference>
<evidence type="ECO:0000259" key="3">
    <source>
        <dbReference type="Pfam" id="PF02369"/>
    </source>
</evidence>
<dbReference type="InterPro" id="IPR008964">
    <property type="entry name" value="Invasin/intimin_cell_adhesion"/>
</dbReference>
<dbReference type="HOGENOM" id="CLU_828630_0_0_6"/>
<gene>
    <name evidence="4" type="ORF">OOA_08871</name>
</gene>
<dbReference type="AlphaFoldDB" id="K8WPX3"/>
<accession>K8WPX3</accession>
<feature type="compositionally biased region" description="Acidic residues" evidence="2">
    <location>
        <begin position="282"/>
        <end position="300"/>
    </location>
</feature>
<evidence type="ECO:0000256" key="1">
    <source>
        <dbReference type="ARBA" id="ARBA00010116"/>
    </source>
</evidence>
<name>K8WPX3_9GAMM</name>
<keyword evidence="5" id="KW-1185">Reference proteome</keyword>
<organism evidence="4 5">
    <name type="scientific">Providencia burhodogranariea DSM 19968</name>
    <dbReference type="NCBI Taxonomy" id="1141662"/>
    <lineage>
        <taxon>Bacteria</taxon>
        <taxon>Pseudomonadati</taxon>
        <taxon>Pseudomonadota</taxon>
        <taxon>Gammaproteobacteria</taxon>
        <taxon>Enterobacterales</taxon>
        <taxon>Morganellaceae</taxon>
        <taxon>Providencia</taxon>
    </lineage>
</organism>
<dbReference type="Pfam" id="PF02369">
    <property type="entry name" value="Big_1"/>
    <property type="match status" value="1"/>
</dbReference>
<feature type="domain" description="Big-1" evidence="3">
    <location>
        <begin position="20"/>
        <end position="120"/>
    </location>
</feature>
<protein>
    <recommendedName>
        <fullName evidence="3">Big-1 domain-containing protein</fullName>
    </recommendedName>
</protein>
<evidence type="ECO:0000313" key="5">
    <source>
        <dbReference type="Proteomes" id="UP000009336"/>
    </source>
</evidence>
<dbReference type="Proteomes" id="UP000009336">
    <property type="component" value="Unassembled WGS sequence"/>
</dbReference>
<dbReference type="InterPro" id="IPR003344">
    <property type="entry name" value="Big_1_dom"/>
</dbReference>
<feature type="region of interest" description="Disordered" evidence="2">
    <location>
        <begin position="281"/>
        <end position="301"/>
    </location>
</feature>
<evidence type="ECO:0000313" key="4">
    <source>
        <dbReference type="EMBL" id="EKT61991.1"/>
    </source>
</evidence>
<comment type="caution">
    <text evidence="4">The sequence shown here is derived from an EMBL/GenBank/DDBJ whole genome shotgun (WGS) entry which is preliminary data.</text>
</comment>
<dbReference type="Gene3D" id="2.60.40.10">
    <property type="entry name" value="Immunoglobulins"/>
    <property type="match status" value="1"/>
</dbReference>